<keyword evidence="4" id="KW-0346">Stress response</keyword>
<evidence type="ECO:0000313" key="5">
    <source>
        <dbReference type="Proteomes" id="UP001141552"/>
    </source>
</evidence>
<dbReference type="Gene3D" id="3.30.420.40">
    <property type="match status" value="1"/>
</dbReference>
<comment type="caution">
    <text evidence="4">The sequence shown here is derived from an EMBL/GenBank/DDBJ whole genome shotgun (WGS) entry which is preliminary data.</text>
</comment>
<dbReference type="Proteomes" id="UP001141552">
    <property type="component" value="Unassembled WGS sequence"/>
</dbReference>
<name>A0A9Q0JDQ7_9ROSI</name>
<reference evidence="4" key="1">
    <citation type="submission" date="2022-02" db="EMBL/GenBank/DDBJ databases">
        <authorList>
            <person name="Henning P.M."/>
            <person name="McCubbin A.G."/>
            <person name="Shore J.S."/>
        </authorList>
    </citation>
    <scope>NUCLEOTIDE SEQUENCE</scope>
    <source>
        <strain evidence="4">F60SS</strain>
        <tissue evidence="4">Leaves</tissue>
    </source>
</reference>
<gene>
    <name evidence="4" type="primary">HSP70_1</name>
    <name evidence="4" type="ORF">Tsubulata_001647</name>
</gene>
<dbReference type="Pfam" id="PF00012">
    <property type="entry name" value="HSP70"/>
    <property type="match status" value="1"/>
</dbReference>
<dbReference type="GO" id="GO:0005524">
    <property type="term" value="F:ATP binding"/>
    <property type="evidence" value="ECO:0007669"/>
    <property type="project" value="UniProtKB-KW"/>
</dbReference>
<keyword evidence="3" id="KW-0067">ATP-binding</keyword>
<dbReference type="PRINTS" id="PR00301">
    <property type="entry name" value="HEATSHOCK70"/>
</dbReference>
<dbReference type="PANTHER" id="PTHR19375">
    <property type="entry name" value="HEAT SHOCK PROTEIN 70KDA"/>
    <property type="match status" value="1"/>
</dbReference>
<dbReference type="AlphaFoldDB" id="A0A9Q0JDQ7"/>
<dbReference type="InterPro" id="IPR013126">
    <property type="entry name" value="Hsp_70_fam"/>
</dbReference>
<dbReference type="FunFam" id="3.30.420.40:FF:000028">
    <property type="entry name" value="heat shock 70 kDa protein-like"/>
    <property type="match status" value="1"/>
</dbReference>
<dbReference type="GO" id="GO:0140662">
    <property type="term" value="F:ATP-dependent protein folding chaperone"/>
    <property type="evidence" value="ECO:0007669"/>
    <property type="project" value="InterPro"/>
</dbReference>
<sequence>PAIGIDLGTDFSCVGVWRHGRVEIIANELGNYTMPSYVSFTDTERLIGFAAEMQVKRNPTNIVFDFKRLIGRRFSNPLVVLNP</sequence>
<comment type="similarity">
    <text evidence="1">Belongs to the heat shock protein 70 family.</text>
</comment>
<evidence type="ECO:0000256" key="3">
    <source>
        <dbReference type="ARBA" id="ARBA00022840"/>
    </source>
</evidence>
<dbReference type="InterPro" id="IPR043129">
    <property type="entry name" value="ATPase_NBD"/>
</dbReference>
<evidence type="ECO:0000256" key="1">
    <source>
        <dbReference type="ARBA" id="ARBA00007381"/>
    </source>
</evidence>
<keyword evidence="2" id="KW-0547">Nucleotide-binding</keyword>
<organism evidence="4 5">
    <name type="scientific">Turnera subulata</name>
    <dbReference type="NCBI Taxonomy" id="218843"/>
    <lineage>
        <taxon>Eukaryota</taxon>
        <taxon>Viridiplantae</taxon>
        <taxon>Streptophyta</taxon>
        <taxon>Embryophyta</taxon>
        <taxon>Tracheophyta</taxon>
        <taxon>Spermatophyta</taxon>
        <taxon>Magnoliopsida</taxon>
        <taxon>eudicotyledons</taxon>
        <taxon>Gunneridae</taxon>
        <taxon>Pentapetalae</taxon>
        <taxon>rosids</taxon>
        <taxon>fabids</taxon>
        <taxon>Malpighiales</taxon>
        <taxon>Passifloraceae</taxon>
        <taxon>Turnera</taxon>
    </lineage>
</organism>
<evidence type="ECO:0000313" key="4">
    <source>
        <dbReference type="EMBL" id="KAJ4837838.1"/>
    </source>
</evidence>
<protein>
    <submittedName>
        <fullName evidence="4">70-kilodalton heat shock protein</fullName>
    </submittedName>
</protein>
<accession>A0A9Q0JDQ7</accession>
<evidence type="ECO:0000256" key="2">
    <source>
        <dbReference type="ARBA" id="ARBA00022741"/>
    </source>
</evidence>
<dbReference type="OrthoDB" id="3789372at2759"/>
<feature type="non-terminal residue" evidence="4">
    <location>
        <position position="83"/>
    </location>
</feature>
<proteinExistence type="inferred from homology"/>
<dbReference type="SUPFAM" id="SSF53067">
    <property type="entry name" value="Actin-like ATPase domain"/>
    <property type="match status" value="1"/>
</dbReference>
<dbReference type="EMBL" id="JAKUCV010003721">
    <property type="protein sequence ID" value="KAJ4837838.1"/>
    <property type="molecule type" value="Genomic_DNA"/>
</dbReference>
<reference evidence="4" key="2">
    <citation type="journal article" date="2023" name="Plants (Basel)">
        <title>Annotation of the Turnera subulata (Passifloraceae) Draft Genome Reveals the S-Locus Evolved after the Divergence of Turneroideae from Passifloroideae in a Stepwise Manner.</title>
        <authorList>
            <person name="Henning P.M."/>
            <person name="Roalson E.H."/>
            <person name="Mir W."/>
            <person name="McCubbin A.G."/>
            <person name="Shore J.S."/>
        </authorList>
    </citation>
    <scope>NUCLEOTIDE SEQUENCE</scope>
    <source>
        <strain evidence="4">F60SS</strain>
    </source>
</reference>
<keyword evidence="5" id="KW-1185">Reference proteome</keyword>